<evidence type="ECO:0000259" key="5">
    <source>
        <dbReference type="Pfam" id="PF04003"/>
    </source>
</evidence>
<dbReference type="Pfam" id="PF04003">
    <property type="entry name" value="Utp12"/>
    <property type="match status" value="1"/>
</dbReference>
<dbReference type="Proteomes" id="UP001049176">
    <property type="component" value="Chromosome 6"/>
</dbReference>
<evidence type="ECO:0000256" key="4">
    <source>
        <dbReference type="SAM" id="MobiDB-lite"/>
    </source>
</evidence>
<dbReference type="OrthoDB" id="30195at2759"/>
<feature type="compositionally biased region" description="Acidic residues" evidence="4">
    <location>
        <begin position="665"/>
        <end position="688"/>
    </location>
</feature>
<dbReference type="AlphaFoldDB" id="A0A9P7UQX1"/>
<dbReference type="SUPFAM" id="SSF50978">
    <property type="entry name" value="WD40 repeat-like"/>
    <property type="match status" value="1"/>
</dbReference>
<name>A0A9P7UQX1_9AGAR</name>
<dbReference type="PANTHER" id="PTHR44267">
    <property type="entry name" value="WD REPEAT-CONTAINING PROTEIN 43"/>
    <property type="match status" value="1"/>
</dbReference>
<feature type="compositionally biased region" description="Polar residues" evidence="4">
    <location>
        <begin position="12"/>
        <end position="22"/>
    </location>
</feature>
<dbReference type="InterPro" id="IPR036322">
    <property type="entry name" value="WD40_repeat_dom_sf"/>
</dbReference>
<dbReference type="PANTHER" id="PTHR44267:SF1">
    <property type="entry name" value="WD REPEAT-CONTAINING PROTEIN 43"/>
    <property type="match status" value="1"/>
</dbReference>
<dbReference type="GeneID" id="66078944"/>
<feature type="compositionally biased region" description="Basic and acidic residues" evidence="4">
    <location>
        <begin position="655"/>
        <end position="664"/>
    </location>
</feature>
<comment type="caution">
    <text evidence="6">The sequence shown here is derived from an EMBL/GenBank/DDBJ whole genome shotgun (WGS) entry which is preliminary data.</text>
</comment>
<dbReference type="RefSeq" id="XP_043007253.1">
    <property type="nucleotide sequence ID" value="XM_043154795.1"/>
</dbReference>
<dbReference type="EMBL" id="CM032186">
    <property type="protein sequence ID" value="KAG7090783.1"/>
    <property type="molecule type" value="Genomic_DNA"/>
</dbReference>
<dbReference type="GO" id="GO:0000462">
    <property type="term" value="P:maturation of SSU-rRNA from tricistronic rRNA transcript (SSU-rRNA, 5.8S rRNA, LSU-rRNA)"/>
    <property type="evidence" value="ECO:0007669"/>
    <property type="project" value="TreeGrafter"/>
</dbReference>
<evidence type="ECO:0000256" key="2">
    <source>
        <dbReference type="ARBA" id="ARBA00023242"/>
    </source>
</evidence>
<organism evidence="6 7">
    <name type="scientific">Marasmius oreades</name>
    <name type="common">fairy-ring Marasmius</name>
    <dbReference type="NCBI Taxonomy" id="181124"/>
    <lineage>
        <taxon>Eukaryota</taxon>
        <taxon>Fungi</taxon>
        <taxon>Dikarya</taxon>
        <taxon>Basidiomycota</taxon>
        <taxon>Agaricomycotina</taxon>
        <taxon>Agaricomycetes</taxon>
        <taxon>Agaricomycetidae</taxon>
        <taxon>Agaricales</taxon>
        <taxon>Marasmiineae</taxon>
        <taxon>Marasmiaceae</taxon>
        <taxon>Marasmius</taxon>
    </lineage>
</organism>
<proteinExistence type="inferred from homology"/>
<evidence type="ECO:0000313" key="7">
    <source>
        <dbReference type="Proteomes" id="UP001049176"/>
    </source>
</evidence>
<evidence type="ECO:0000256" key="1">
    <source>
        <dbReference type="ARBA" id="ARBA00004123"/>
    </source>
</evidence>
<feature type="region of interest" description="Disordered" evidence="4">
    <location>
        <begin position="465"/>
        <end position="498"/>
    </location>
</feature>
<feature type="region of interest" description="Disordered" evidence="4">
    <location>
        <begin position="1"/>
        <end position="28"/>
    </location>
</feature>
<comment type="subcellular location">
    <subcellularLocation>
        <location evidence="1">Nucleus</location>
    </subcellularLocation>
</comment>
<dbReference type="InterPro" id="IPR007148">
    <property type="entry name" value="SSU_processome_Utp12"/>
</dbReference>
<evidence type="ECO:0000256" key="3">
    <source>
        <dbReference type="ARBA" id="ARBA00038335"/>
    </source>
</evidence>
<dbReference type="GO" id="GO:0032040">
    <property type="term" value="C:small-subunit processome"/>
    <property type="evidence" value="ECO:0007669"/>
    <property type="project" value="UniProtKB-ARBA"/>
</dbReference>
<comment type="similarity">
    <text evidence="3">Belongs to the UTP5 family.</text>
</comment>
<accession>A0A9P7UQX1</accession>
<gene>
    <name evidence="6" type="ORF">E1B28_009868</name>
</gene>
<feature type="compositionally biased region" description="Acidic residues" evidence="4">
    <location>
        <begin position="731"/>
        <end position="746"/>
    </location>
</feature>
<dbReference type="SMART" id="SM00320">
    <property type="entry name" value="WD40"/>
    <property type="match status" value="3"/>
</dbReference>
<reference evidence="6" key="1">
    <citation type="journal article" date="2021" name="Genome Biol. Evol.">
        <title>The assembled and annotated genome of the fairy-ring fungus Marasmius oreades.</title>
        <authorList>
            <person name="Hiltunen M."/>
            <person name="Ament-Velasquez S.L."/>
            <person name="Johannesson H."/>
        </authorList>
    </citation>
    <scope>NUCLEOTIDE SEQUENCE</scope>
    <source>
        <strain evidence="6">03SP1</strain>
    </source>
</reference>
<protein>
    <recommendedName>
        <fullName evidence="5">Small-subunit processome Utp12 domain-containing protein</fullName>
    </recommendedName>
</protein>
<feature type="compositionally biased region" description="Acidic residues" evidence="4">
    <location>
        <begin position="699"/>
        <end position="724"/>
    </location>
</feature>
<dbReference type="Gene3D" id="2.130.10.10">
    <property type="entry name" value="YVTN repeat-like/Quinoprotein amine dehydrogenase"/>
    <property type="match status" value="1"/>
</dbReference>
<feature type="domain" description="Small-subunit processome Utp12" evidence="5">
    <location>
        <begin position="516"/>
        <end position="633"/>
    </location>
</feature>
<feature type="region of interest" description="Disordered" evidence="4">
    <location>
        <begin position="644"/>
        <end position="746"/>
    </location>
</feature>
<sequence length="746" mass="80644">MASTGKSKKNRNAPSRNRPQATSTISQPSSYLSSLSSFSGRANFFAHLSVVVDKHRLRVFNTATGKSLAEYVPHSARISSLSWCTLDTTPEDSQSPIKKKRRKSHVAEDVPKQSIEVVALGLTDGSVTFFSPTRGEVAWTLSHNSSTASILAVVSGQEIGSIWTSGADGIVRLWNVHENDLLGSFKTDDRIPYSSLALRFSADSTSPEMLVASHSIKLFPTDLQGSQKPKELSSFPGHASSIQILQWDKSQSPAKRFLSLAEGDRIISLWQVPDTGVDGSAVASVQLDSDARAASFLNSNIQKQTLLTLSASGKINIYPIPDELLPHKISSLIPQCTISSPAQGSSSDAPIVSAAFGEEETRTVRIARIVGGARAIFDTVRYQDENGNSIPEITLESIRNGLLAETSSGPLNRRYGESSNVTVGSGIDLGQNEDMDLFELENRENVLDVDLAELSLGQRLTAMSGVDASPQDDSADEGDATQQPKKQKGKRSLKESSLVPAASLTRTLIQALHSSDSKLLETCLAHSDAALIRNTVRRLPPQLAVPLLTACVERLGRGARGGNMKGGGGGASSQRGTGLITWAKMVLSVHSGHMMTMPDLVARLSGLHSTLTSRLTLQESLLSLSGRLDMVLSQIEMRRFAGPSAYATRKQSNSQKEEKRRYVEGESEEEDARMEVEVEVESDEEGSVEDVVLGGDSGEGSEEEEEEGSEVDEDDEEEDDDENEPTMNGFIDDEAEEEFTDEDESE</sequence>
<dbReference type="InterPro" id="IPR015943">
    <property type="entry name" value="WD40/YVTN_repeat-like_dom_sf"/>
</dbReference>
<evidence type="ECO:0000313" key="6">
    <source>
        <dbReference type="EMBL" id="KAG7090783.1"/>
    </source>
</evidence>
<dbReference type="InterPro" id="IPR052414">
    <property type="entry name" value="U3_snoRNA-assoc_WDR"/>
</dbReference>
<keyword evidence="7" id="KW-1185">Reference proteome</keyword>
<feature type="compositionally biased region" description="Basic residues" evidence="4">
    <location>
        <begin position="1"/>
        <end position="11"/>
    </location>
</feature>
<dbReference type="KEGG" id="more:E1B28_009868"/>
<keyword evidence="2" id="KW-0539">Nucleus</keyword>
<dbReference type="InterPro" id="IPR001680">
    <property type="entry name" value="WD40_rpt"/>
</dbReference>